<dbReference type="PANTHER" id="PTHR41294">
    <property type="entry name" value="CADMIUM-INDUCED PROTEIN CADI"/>
    <property type="match status" value="1"/>
</dbReference>
<name>A0A561XY94_ACIDE</name>
<accession>A0A561XY94</accession>
<gene>
    <name evidence="2" type="ORF">ATF69_0061</name>
</gene>
<dbReference type="SUPFAM" id="SSF54593">
    <property type="entry name" value="Glyoxalase/Bleomycin resistance protein/Dihydroxybiphenyl dioxygenase"/>
    <property type="match status" value="1"/>
</dbReference>
<sequence>MKRFHAHVHVDDLAQSIAFYSKLFAAAPARVEADYAKWMLEDPRVNFAISTRGAKPGLDHFGMQTDDAQELAELKARAEAADMALLDEGNTTCCYARSEKHWVTDPQGIAWEHFHTLGDIPVFNEATPSSSAGACCAPAAVAAPAPAAPRAACCGPATATTAKTSCC</sequence>
<dbReference type="RefSeq" id="WP_146869528.1">
    <property type="nucleotide sequence ID" value="NZ_VJWE01000001.1"/>
</dbReference>
<dbReference type="PANTHER" id="PTHR41294:SF1">
    <property type="entry name" value="CADMIUM-INDUCED PROTEIN CADI"/>
    <property type="match status" value="1"/>
</dbReference>
<dbReference type="Proteomes" id="UP000321485">
    <property type="component" value="Unassembled WGS sequence"/>
</dbReference>
<dbReference type="InterPro" id="IPR029068">
    <property type="entry name" value="Glyas_Bleomycin-R_OHBP_Dase"/>
</dbReference>
<protein>
    <recommendedName>
        <fullName evidence="1">VOC domain-containing protein</fullName>
    </recommendedName>
</protein>
<proteinExistence type="predicted"/>
<dbReference type="InterPro" id="IPR049789">
    <property type="entry name" value="ArsI/CadI-like"/>
</dbReference>
<evidence type="ECO:0000313" key="3">
    <source>
        <dbReference type="Proteomes" id="UP000321485"/>
    </source>
</evidence>
<feature type="domain" description="VOC" evidence="1">
    <location>
        <begin position="2"/>
        <end position="116"/>
    </location>
</feature>
<dbReference type="InterPro" id="IPR004360">
    <property type="entry name" value="Glyas_Fos-R_dOase_dom"/>
</dbReference>
<evidence type="ECO:0000259" key="1">
    <source>
        <dbReference type="PROSITE" id="PS51819"/>
    </source>
</evidence>
<dbReference type="InterPro" id="IPR052393">
    <property type="entry name" value="Cadmium-induced_rsp"/>
</dbReference>
<dbReference type="AlphaFoldDB" id="A0A561XY94"/>
<comment type="caution">
    <text evidence="2">The sequence shown here is derived from an EMBL/GenBank/DDBJ whole genome shotgun (WGS) entry which is preliminary data.</text>
</comment>
<dbReference type="NCBIfam" id="NF041414">
    <property type="entry name" value="ArsI_CadI_VOC"/>
    <property type="match status" value="1"/>
</dbReference>
<dbReference type="GO" id="GO:0046686">
    <property type="term" value="P:response to cadmium ion"/>
    <property type="evidence" value="ECO:0007669"/>
    <property type="project" value="TreeGrafter"/>
</dbReference>
<evidence type="ECO:0000313" key="2">
    <source>
        <dbReference type="EMBL" id="TWG41078.1"/>
    </source>
</evidence>
<organism evidence="2 3">
    <name type="scientific">Acidovorax delafieldii</name>
    <name type="common">Pseudomonas delafieldii</name>
    <dbReference type="NCBI Taxonomy" id="47920"/>
    <lineage>
        <taxon>Bacteria</taxon>
        <taxon>Pseudomonadati</taxon>
        <taxon>Pseudomonadota</taxon>
        <taxon>Betaproteobacteria</taxon>
        <taxon>Burkholderiales</taxon>
        <taxon>Comamonadaceae</taxon>
        <taxon>Acidovorax</taxon>
    </lineage>
</organism>
<reference evidence="2 3" key="1">
    <citation type="journal article" date="2015" name="Stand. Genomic Sci.">
        <title>Genomic Encyclopedia of Bacterial and Archaeal Type Strains, Phase III: the genomes of soil and plant-associated and newly described type strains.</title>
        <authorList>
            <person name="Whitman W.B."/>
            <person name="Woyke T."/>
            <person name="Klenk H.P."/>
            <person name="Zhou Y."/>
            <person name="Lilburn T.G."/>
            <person name="Beck B.J."/>
            <person name="De Vos P."/>
            <person name="Vandamme P."/>
            <person name="Eisen J.A."/>
            <person name="Garrity G."/>
            <person name="Hugenholtz P."/>
            <person name="Kyrpides N.C."/>
        </authorList>
    </citation>
    <scope>NUCLEOTIDE SEQUENCE [LARGE SCALE GENOMIC DNA]</scope>
    <source>
        <strain evidence="2 3">DSM 64</strain>
    </source>
</reference>
<dbReference type="InterPro" id="IPR037523">
    <property type="entry name" value="VOC_core"/>
</dbReference>
<dbReference type="Gene3D" id="3.10.180.10">
    <property type="entry name" value="2,3-Dihydroxybiphenyl 1,2-Dioxygenase, domain 1"/>
    <property type="match status" value="1"/>
</dbReference>
<dbReference type="Pfam" id="PF00903">
    <property type="entry name" value="Glyoxalase"/>
    <property type="match status" value="1"/>
</dbReference>
<dbReference type="CDD" id="cd07254">
    <property type="entry name" value="VOC_like"/>
    <property type="match status" value="1"/>
</dbReference>
<dbReference type="EMBL" id="VJWE01000001">
    <property type="protein sequence ID" value="TWG41078.1"/>
    <property type="molecule type" value="Genomic_DNA"/>
</dbReference>
<dbReference type="PROSITE" id="PS51819">
    <property type="entry name" value="VOC"/>
    <property type="match status" value="1"/>
</dbReference>
<dbReference type="GeneID" id="51109151"/>